<evidence type="ECO:0000313" key="3">
    <source>
        <dbReference type="Proteomes" id="UP000002499"/>
    </source>
</evidence>
<gene>
    <name evidence="2" type="ORF">MAC_01218</name>
</gene>
<dbReference type="Proteomes" id="UP000002499">
    <property type="component" value="Unassembled WGS sequence"/>
</dbReference>
<dbReference type="STRING" id="655827.E9DUC0"/>
<dbReference type="EMBL" id="GL698474">
    <property type="protein sequence ID" value="EFY92582.1"/>
    <property type="molecule type" value="Genomic_DNA"/>
</dbReference>
<dbReference type="OMA" id="GATCWSV"/>
<sequence length="685" mass="73957">MISDKDSHCRKIKSPAAVLDAPPARLTRQHQLDGTKTPTPEPEGPLSGQGEPEPEPEPDDPTPGQTFQHTPALTLIKTNVTPDIRKTLAWQYIGISFEWEPHLQIHQPLKTRREVLGRQKALESTTHPKGVYFYNKIAARNALNLTNTTIYSGFKDGHATNTFCDNIGTAAVSPGSWHIVPNSPRPTIGVQEFLTLSQSFKFEIRSGHREITNLPGSATGFFWRVVYDLDRKGSFRFETCEREQHGRVFTKIQGQYVPGYAVKYSQATSGAEFICDSGVLSYVKVQSSGAVVTAVTETTVIEKYSNTMYACTEAAHCVPSKCEKGCEKGVKDNSAPSGGVLIPKPGPSKRALYFLESNPAGASISDCRSCKMVYWIRAELPSVLPGLCCGQWQIPLHGKFRLNAIALFEISDADPASLKRVGEPVHIGGEFPNSVAVSDKNNMACVANTGRGAGVQCFNTLDHLELLGEYMPLPVTPTTPSVGPPNSVSDIVFNPSQTALFVTIKGNGIGRGYVYAYKVVNGRINPQPVISRPPGSMLDFSLTFLSDSTGVVTDPAYGASYNRNLSVTASNQITIPGQGATCWSVFAPEFDTVYLSDGASPNIIALDPMSGRTKFVITGDTQSTCSFDSAVDRSSLYVLQGSPAVAVFDLRGSKGGDRTPSLSQYLNLSSVGARSGWIGMVVYSG</sequence>
<dbReference type="OrthoDB" id="10006285at2759"/>
<dbReference type="HOGENOM" id="CLU_025585_0_0_1"/>
<reference evidence="2 3" key="1">
    <citation type="journal article" date="2011" name="PLoS Genet.">
        <title>Genome sequencing and comparative transcriptomics of the model entomopathogenic fungi Metarhizium anisopliae and M. acridum.</title>
        <authorList>
            <person name="Gao Q."/>
            <person name="Jin K."/>
            <person name="Ying S.H."/>
            <person name="Zhang Y."/>
            <person name="Xiao G."/>
            <person name="Shang Y."/>
            <person name="Duan Z."/>
            <person name="Hu X."/>
            <person name="Xie X.Q."/>
            <person name="Zhou G."/>
            <person name="Peng G."/>
            <person name="Luo Z."/>
            <person name="Huang W."/>
            <person name="Wang B."/>
            <person name="Fang W."/>
            <person name="Wang S."/>
            <person name="Zhong Y."/>
            <person name="Ma L.J."/>
            <person name="St Leger R.J."/>
            <person name="Zhao G.P."/>
            <person name="Pei Y."/>
            <person name="Feng M.G."/>
            <person name="Xia Y."/>
            <person name="Wang C."/>
        </authorList>
    </citation>
    <scope>NUCLEOTIDE SEQUENCE [LARGE SCALE GENOMIC DNA]</scope>
    <source>
        <strain evidence="2 3">CQMa 102</strain>
    </source>
</reference>
<proteinExistence type="predicted"/>
<feature type="compositionally biased region" description="Low complexity" evidence="1">
    <location>
        <begin position="34"/>
        <end position="51"/>
    </location>
</feature>
<evidence type="ECO:0000256" key="1">
    <source>
        <dbReference type="SAM" id="MobiDB-lite"/>
    </source>
</evidence>
<evidence type="ECO:0000313" key="2">
    <source>
        <dbReference type="EMBL" id="EFY92582.1"/>
    </source>
</evidence>
<protein>
    <submittedName>
        <fullName evidence="2">Uncharacterized protein</fullName>
    </submittedName>
</protein>
<feature type="region of interest" description="Disordered" evidence="1">
    <location>
        <begin position="1"/>
        <end position="68"/>
    </location>
</feature>
<organism evidence="3">
    <name type="scientific">Metarhizium acridum (strain CQMa 102)</name>
    <dbReference type="NCBI Taxonomy" id="655827"/>
    <lineage>
        <taxon>Eukaryota</taxon>
        <taxon>Fungi</taxon>
        <taxon>Dikarya</taxon>
        <taxon>Ascomycota</taxon>
        <taxon>Pezizomycotina</taxon>
        <taxon>Sordariomycetes</taxon>
        <taxon>Hypocreomycetidae</taxon>
        <taxon>Hypocreales</taxon>
        <taxon>Clavicipitaceae</taxon>
        <taxon>Metarhizium</taxon>
    </lineage>
</organism>
<name>E9DUC0_METAQ</name>
<dbReference type="eggNOG" id="ENOG502S2T1">
    <property type="taxonomic scope" value="Eukaryota"/>
</dbReference>
<dbReference type="AlphaFoldDB" id="E9DUC0"/>
<dbReference type="InParanoid" id="E9DUC0"/>
<accession>E9DUC0</accession>
<dbReference type="SUPFAM" id="SSF63829">
    <property type="entry name" value="Calcium-dependent phosphotriesterase"/>
    <property type="match status" value="1"/>
</dbReference>
<keyword evidence="3" id="KW-1185">Reference proteome</keyword>